<comment type="caution">
    <text evidence="1">The sequence shown here is derived from an EMBL/GenBank/DDBJ whole genome shotgun (WGS) entry which is preliminary data.</text>
</comment>
<name>A0A8S9Z0F9_9TREM</name>
<dbReference type="AlphaFoldDB" id="A0A8S9Z0F9"/>
<protein>
    <submittedName>
        <fullName evidence="1">Uncharacterized protein</fullName>
    </submittedName>
</protein>
<dbReference type="EMBL" id="JTDE01000775">
    <property type="protein sequence ID" value="KAF7260372.1"/>
    <property type="molecule type" value="Genomic_DNA"/>
</dbReference>
<dbReference type="Proteomes" id="UP000822476">
    <property type="component" value="Unassembled WGS sequence"/>
</dbReference>
<proteinExistence type="predicted"/>
<evidence type="ECO:0000313" key="1">
    <source>
        <dbReference type="EMBL" id="KAF7260372.1"/>
    </source>
</evidence>
<accession>A0A8S9Z0F9</accession>
<organism evidence="1 2">
    <name type="scientific">Paragonimus skrjabini miyazakii</name>
    <dbReference type="NCBI Taxonomy" id="59628"/>
    <lineage>
        <taxon>Eukaryota</taxon>
        <taxon>Metazoa</taxon>
        <taxon>Spiralia</taxon>
        <taxon>Lophotrochozoa</taxon>
        <taxon>Platyhelminthes</taxon>
        <taxon>Trematoda</taxon>
        <taxon>Digenea</taxon>
        <taxon>Plagiorchiida</taxon>
        <taxon>Troglotremata</taxon>
        <taxon>Troglotrematidae</taxon>
        <taxon>Paragonimus</taxon>
    </lineage>
</organism>
<keyword evidence="2" id="KW-1185">Reference proteome</keyword>
<gene>
    <name evidence="1" type="ORF">EG68_01982</name>
</gene>
<sequence>MLKQEEYLVIRIPRLFIAAKQRHSQTQKQVLTVFRAVRRVPKFWYCCGYDAVFQPGYEAFSGQALRVSFSTEAREMVRTPVHKARRTVVQALACVAVVCYCKARLPEPRPWVIRFVTRLRAYLSGRQSHASRYMPYGIHSTALVLGCSVDNTGADITDLALSWASE</sequence>
<evidence type="ECO:0000313" key="2">
    <source>
        <dbReference type="Proteomes" id="UP000822476"/>
    </source>
</evidence>
<reference evidence="1" key="1">
    <citation type="submission" date="2019-07" db="EMBL/GenBank/DDBJ databases">
        <title>Annotation for the trematode Paragonimus miyazaki's.</title>
        <authorList>
            <person name="Choi Y.-J."/>
        </authorList>
    </citation>
    <scope>NUCLEOTIDE SEQUENCE</scope>
    <source>
        <strain evidence="1">Japan</strain>
    </source>
</reference>